<evidence type="ECO:0000313" key="2">
    <source>
        <dbReference type="EMBL" id="MBB6058371.1"/>
    </source>
</evidence>
<feature type="chain" id="PRO_5030781909" evidence="1">
    <location>
        <begin position="26"/>
        <end position="128"/>
    </location>
</feature>
<reference evidence="2 3" key="1">
    <citation type="submission" date="2020-08" db="EMBL/GenBank/DDBJ databases">
        <title>Genomic Encyclopedia of Type Strains, Phase IV (KMG-IV): sequencing the most valuable type-strain genomes for metagenomic binning, comparative biology and taxonomic classification.</title>
        <authorList>
            <person name="Goeker M."/>
        </authorList>
    </citation>
    <scope>NUCLEOTIDE SEQUENCE [LARGE SCALE GENOMIC DNA]</scope>
    <source>
        <strain evidence="2 3">DSM 26718</strain>
    </source>
</reference>
<name>A0A7W9WBI3_9BACT</name>
<organism evidence="2 3">
    <name type="scientific">Hymenobacter luteus</name>
    <dbReference type="NCBI Taxonomy" id="1411122"/>
    <lineage>
        <taxon>Bacteria</taxon>
        <taxon>Pseudomonadati</taxon>
        <taxon>Bacteroidota</taxon>
        <taxon>Cytophagia</taxon>
        <taxon>Cytophagales</taxon>
        <taxon>Hymenobacteraceae</taxon>
        <taxon>Hymenobacter</taxon>
    </lineage>
</organism>
<accession>A0A7W9WBI3</accession>
<sequence>MKTSLLSRLSLLGLTLALSSTLAQAQTTFYSEAPIIAKSGYWTLETNPRQQDYTIIRFYNDDHSVLYEERLNGICLNPLKNQATHRRMARMLGTALDQVQRLQANSVVATNVLALNRRYTQRAYASLQ</sequence>
<feature type="signal peptide" evidence="1">
    <location>
        <begin position="1"/>
        <end position="25"/>
    </location>
</feature>
<keyword evidence="3" id="KW-1185">Reference proteome</keyword>
<comment type="caution">
    <text evidence="2">The sequence shown here is derived from an EMBL/GenBank/DDBJ whole genome shotgun (WGS) entry which is preliminary data.</text>
</comment>
<evidence type="ECO:0000256" key="1">
    <source>
        <dbReference type="SAM" id="SignalP"/>
    </source>
</evidence>
<dbReference type="AlphaFoldDB" id="A0A7W9WBI3"/>
<dbReference type="Proteomes" id="UP000532746">
    <property type="component" value="Unassembled WGS sequence"/>
</dbReference>
<dbReference type="RefSeq" id="WP_183403397.1">
    <property type="nucleotide sequence ID" value="NZ_JACHGG010000002.1"/>
</dbReference>
<gene>
    <name evidence="2" type="ORF">HNQ93_001217</name>
</gene>
<dbReference type="EMBL" id="JACHGG010000002">
    <property type="protein sequence ID" value="MBB6058371.1"/>
    <property type="molecule type" value="Genomic_DNA"/>
</dbReference>
<keyword evidence="1" id="KW-0732">Signal</keyword>
<evidence type="ECO:0000313" key="3">
    <source>
        <dbReference type="Proteomes" id="UP000532746"/>
    </source>
</evidence>
<protein>
    <submittedName>
        <fullName evidence="2">Uncharacterized protein</fullName>
    </submittedName>
</protein>
<proteinExistence type="predicted"/>